<dbReference type="InterPro" id="IPR002182">
    <property type="entry name" value="NB-ARC"/>
</dbReference>
<evidence type="ECO:0000313" key="4">
    <source>
        <dbReference type="Proteomes" id="UP000063699"/>
    </source>
</evidence>
<dbReference type="Proteomes" id="UP000063699">
    <property type="component" value="Chromosome"/>
</dbReference>
<gene>
    <name evidence="3" type="ORF">AOZ06_43050</name>
</gene>
<dbReference type="KEGG" id="kphy:AOZ06_43050"/>
<evidence type="ECO:0000259" key="2">
    <source>
        <dbReference type="Pfam" id="PF00931"/>
    </source>
</evidence>
<dbReference type="Pfam" id="PF00931">
    <property type="entry name" value="NB-ARC"/>
    <property type="match status" value="1"/>
</dbReference>
<organism evidence="3 4">
    <name type="scientific">Kibdelosporangium phytohabitans</name>
    <dbReference type="NCBI Taxonomy" id="860235"/>
    <lineage>
        <taxon>Bacteria</taxon>
        <taxon>Bacillati</taxon>
        <taxon>Actinomycetota</taxon>
        <taxon>Actinomycetes</taxon>
        <taxon>Pseudonocardiales</taxon>
        <taxon>Pseudonocardiaceae</taxon>
        <taxon>Kibdelosporangium</taxon>
    </lineage>
</organism>
<dbReference type="SUPFAM" id="SSF52540">
    <property type="entry name" value="P-loop containing nucleoside triphosphate hydrolases"/>
    <property type="match status" value="1"/>
</dbReference>
<dbReference type="NCBIfam" id="NF040586">
    <property type="entry name" value="FxSxx_TPR"/>
    <property type="match status" value="1"/>
</dbReference>
<evidence type="ECO:0000313" key="3">
    <source>
        <dbReference type="EMBL" id="ALG12738.1"/>
    </source>
</evidence>
<evidence type="ECO:0000256" key="1">
    <source>
        <dbReference type="SAM" id="MobiDB-lite"/>
    </source>
</evidence>
<dbReference type="InterPro" id="IPR027417">
    <property type="entry name" value="P-loop_NTPase"/>
</dbReference>
<dbReference type="Pfam" id="PF13424">
    <property type="entry name" value="TPR_12"/>
    <property type="match status" value="3"/>
</dbReference>
<dbReference type="Gene3D" id="1.25.40.10">
    <property type="entry name" value="Tetratricopeptide repeat domain"/>
    <property type="match status" value="2"/>
</dbReference>
<sequence>MSTANEPAGKSRLRTSDLTAVEIKDALWLATIISEHVDGEPPGQAAARLEPPAVDRTGPLPADLPQPQRSRPEADLGMSWSTRFARSGDGASTASVARVGSSGRELQQAALLAKALRPLMKRSPSPWKHQLNEEATAVRAAQDGMWLPVLDPAPWRRFELVLVVDTSASMDVWRETVDEFRELMLQQGAFRNVRKLLVDCSARELLLRVEGPAGAVQSTRHLVDPTGRRLVIVLTDAIGSAWHDGTAARVLARWASRMPLAIINVLPSRLWSWSGLSPRRVSLSAGALGVTNRELRVRRIEHDIFEDDPAGDSIPVPVLALTPEWLSGWANLVAAAGAAPVETTAVMLNPRDSKPIADQAEPRTALSAYDRVMRFRTYASPPAFQLAGLLAAAPLNLAMMRFVQRELLPDTDVSVLAEVVLGGVLRKVKAARSAHDPTAVVFEFHDGVREELLSGVRRADTVRVARVLGDYLGSSVAMLRNFRDAVDDPDGTARPKVSPETMPYLRVQEAVFRALSGRYAPRAVSLRRELRGARLWAHARGERVHEDAPAARGFEPPTGAPVPDSDHRPQVWGAIPLRNNDFVGRDSLLEVLAEKLTAPGVTAVLPEALQGMGGVGKSQTVVEYIYRHADEYNVIWWIPAEQMSQITASFVELAKRLGLPASSAEVAITEVLDSLRTGEPFDRWLLVFDNAGSPESVRPFFPASAGHIIVTSRDMHWARVANVVEVDLFTREESIQMLRRIGGDISEADADRLADALGDLPLAVEQAAVWRVRTGMPAAEYLQLLKGHLAELPDDGPGEYGVMRSVAAAWRVPLHQLRTEFPAALQLLQVCAFFAAEPPIPRAFFEAEHDVPVPPELAEAMADPVQLDRIFQAISGYGLAKIDESGATLSLHRLVQTVIQNQLSADERAKLRHAVHVLLVHADPDDPTSQTWGRYAELLPHADVSDAIHCRSNDDRVRRLLIHLVRYLINSGDFQGALDLADRAGEHWRAALGPTSADTLEMARLQGLALYRTGRYDEAFELSNSTFRQVEATFGTDNTLFLRTANILRMSLRPRGLFVEELQMQQTIFDRSCHVQGREHPATLEYANNLAGCHRLNGNFFVARDLDQDTWNRKRKVLGEEHPRTFLTLNALAMDMRECGEHIKACQIQEDNLARQRAVIGAEHPNIIGAMRNLSVARRKAGLYEAAAELSSECVRLYRRRHGARHQDTITAQMCLSADLRQLRNLPESLRLGELSHQLFAERYGREHPYTLVAAINLAVTLRLLGRTEDAWELNTRTVGAVRDIFVNDHPFGLVAATNLASDLAAANRLQEAHALDSDSLARSRRLLGHRHPSTLAVALNLAVDLASLNRQEEAEALHSVTVGSLRVVLGAEHPATRAAQVWGRANCDTDTMQL</sequence>
<dbReference type="EMBL" id="CP012752">
    <property type="protein sequence ID" value="ALG12738.1"/>
    <property type="molecule type" value="Genomic_DNA"/>
</dbReference>
<feature type="domain" description="NB-ARC" evidence="2">
    <location>
        <begin position="589"/>
        <end position="742"/>
    </location>
</feature>
<dbReference type="OrthoDB" id="580767at2"/>
<proteinExistence type="predicted"/>
<dbReference type="Pfam" id="PF13374">
    <property type="entry name" value="TPR_10"/>
    <property type="match status" value="1"/>
</dbReference>
<feature type="region of interest" description="Disordered" evidence="1">
    <location>
        <begin position="52"/>
        <end position="75"/>
    </location>
</feature>
<dbReference type="STRING" id="860235.AOZ06_43050"/>
<reference evidence="3 4" key="1">
    <citation type="submission" date="2015-07" db="EMBL/GenBank/DDBJ databases">
        <title>Genome sequencing of Kibdelosporangium phytohabitans.</title>
        <authorList>
            <person name="Qin S."/>
            <person name="Xing K."/>
        </authorList>
    </citation>
    <scope>NUCLEOTIDE SEQUENCE [LARGE SCALE GENOMIC DNA]</scope>
    <source>
        <strain evidence="3 4">KLBMP1111</strain>
    </source>
</reference>
<dbReference type="GO" id="GO:0043531">
    <property type="term" value="F:ADP binding"/>
    <property type="evidence" value="ECO:0007669"/>
    <property type="project" value="InterPro"/>
</dbReference>
<dbReference type="Gene3D" id="3.40.50.300">
    <property type="entry name" value="P-loop containing nucleotide triphosphate hydrolases"/>
    <property type="match status" value="1"/>
</dbReference>
<accession>A0A0N9I8Q8</accession>
<dbReference type="InterPro" id="IPR047738">
    <property type="entry name" value="SAV_2336-like_N"/>
</dbReference>
<dbReference type="RefSeq" id="WP_054294630.1">
    <property type="nucleotide sequence ID" value="NZ_CP012752.1"/>
</dbReference>
<dbReference type="InterPro" id="IPR053137">
    <property type="entry name" value="NLR-like"/>
</dbReference>
<name>A0A0N9I8Q8_9PSEU</name>
<dbReference type="PANTHER" id="PTHR46082:SF6">
    <property type="entry name" value="AAA+ ATPASE DOMAIN-CONTAINING PROTEIN-RELATED"/>
    <property type="match status" value="1"/>
</dbReference>
<keyword evidence="4" id="KW-1185">Reference proteome</keyword>
<dbReference type="SUPFAM" id="SSF48452">
    <property type="entry name" value="TPR-like"/>
    <property type="match status" value="3"/>
</dbReference>
<dbReference type="InterPro" id="IPR011990">
    <property type="entry name" value="TPR-like_helical_dom_sf"/>
</dbReference>
<protein>
    <recommendedName>
        <fullName evidence="2">NB-ARC domain-containing protein</fullName>
    </recommendedName>
</protein>
<dbReference type="PANTHER" id="PTHR46082">
    <property type="entry name" value="ATP/GTP-BINDING PROTEIN-RELATED"/>
    <property type="match status" value="1"/>
</dbReference>
<dbReference type="NCBIfam" id="NF041121">
    <property type="entry name" value="SAV_2336_NTERM"/>
    <property type="match status" value="1"/>
</dbReference>